<sequence>MLLVNFSHDETAEMADQSLNFHSDMLKAILWQYENADNINALAHYKSAYFNRATVEFWRNWYRDVFNIDTANDFGLAVWGRILDVPLGIDVPPSDKNKMGYGFGANKRNFTSSFRRNADYSLTLTTAQKRLLVRMRYFTLTKSPTITHINAFLQRFFSDENGKVFVLDPLDMSYIWYVFNFNPDERLRLLLDNFDLLPRPSGVGAKYRIVTRPAFGLGENVKTSQITSVTKS</sequence>
<protein>
    <recommendedName>
        <fullName evidence="2">Phage protein</fullName>
    </recommendedName>
</protein>
<name>E5B5F4_ERWAM</name>
<evidence type="ECO:0000313" key="1">
    <source>
        <dbReference type="EMBL" id="CBX80707.1"/>
    </source>
</evidence>
<organism evidence="1">
    <name type="scientific">Erwinia amylovora ATCC BAA-2158</name>
    <dbReference type="NCBI Taxonomy" id="889211"/>
    <lineage>
        <taxon>Bacteria</taxon>
        <taxon>Pseudomonadati</taxon>
        <taxon>Pseudomonadota</taxon>
        <taxon>Gammaproteobacteria</taxon>
        <taxon>Enterobacterales</taxon>
        <taxon>Erwiniaceae</taxon>
        <taxon>Erwinia</taxon>
    </lineage>
</organism>
<gene>
    <name evidence="1" type="ORF">EAIL5_1887</name>
</gene>
<accession>E5B5F4</accession>
<evidence type="ECO:0008006" key="2">
    <source>
        <dbReference type="Google" id="ProtNLM"/>
    </source>
</evidence>
<proteinExistence type="predicted"/>
<dbReference type="EMBL" id="FR719190">
    <property type="protein sequence ID" value="CBX80707.1"/>
    <property type="molecule type" value="Genomic_DNA"/>
</dbReference>
<dbReference type="InterPro" id="IPR021283">
    <property type="entry name" value="Phage_Wedge1"/>
</dbReference>
<dbReference type="AlphaFoldDB" id="E5B5F4"/>
<dbReference type="Pfam" id="PF11041">
    <property type="entry name" value="Phage_Wedge1"/>
    <property type="match status" value="1"/>
</dbReference>
<reference evidence="1" key="1">
    <citation type="journal article" date="2011" name="J. Bacteriol.">
        <title>Genome Sequence of an Erwinia amylovora Strain with Pathogenicity Restricted to Rubus Plants.</title>
        <authorList>
            <person name="Powney R."/>
            <person name="Smits T.H."/>
            <person name="Sawbridge T."/>
            <person name="Frey B."/>
            <person name="Blom J."/>
            <person name="Frey J.E."/>
            <person name="Plummer K.M."/>
            <person name="Beer S.V."/>
            <person name="Luck J."/>
            <person name="Duffy B."/>
            <person name="Rodoni B."/>
        </authorList>
    </citation>
    <scope>NUCLEOTIDE SEQUENCE</scope>
    <source>
        <strain evidence="1">ATCC BAA-2158</strain>
    </source>
</reference>